<dbReference type="Gene3D" id="2.120.10.80">
    <property type="entry name" value="Kelch-type beta propeller"/>
    <property type="match status" value="1"/>
</dbReference>
<dbReference type="SUPFAM" id="SSF117281">
    <property type="entry name" value="Kelch motif"/>
    <property type="match status" value="1"/>
</dbReference>
<evidence type="ECO:0000256" key="1">
    <source>
        <dbReference type="ARBA" id="ARBA00022441"/>
    </source>
</evidence>
<dbReference type="InterPro" id="IPR015915">
    <property type="entry name" value="Kelch-typ_b-propeller"/>
</dbReference>
<dbReference type="EMBL" id="JALLKP010000001">
    <property type="protein sequence ID" value="KAK2198468.1"/>
    <property type="molecule type" value="Genomic_DNA"/>
</dbReference>
<sequence length="670" mass="75116">MADDDDGVHPIKLASSSLSFKEEFAEKCQELTTERTEGFTNGFPVNIGIADGLEIEGELPGRFGHSCHTFIICHKSAVPQTDQAPPVVNVAAVDDSELGGTQIDTGVEIAPCSSPELEGEDPEKQIEMYPETARIANNAVHKSLGDSRFGSGVDIYETRKLLHGGWNNDSSIAMHLEISGPERDIEGIFGNVDIIMEEDILEDKTRRLLLSANHLYEFLYYNIDSTQYSPDIWRPAFKENEKHLVMFGGCLNLYRRGLSTFASNPKQVELVTCNHLYTCQAHIANIEWQLHELENAPTERAFFASCIVYASLSDPVLFIQGGIGSGYLELLPPNLHMLWLNPVDGQLKWSEFLTHGPQPPKRFGHSLSQLDSYLVLFGGTDGERNYNDVWVLDINHGVFEVPGYLSYNSWSKVDFKGLVPLPRAFHSCSRATMSTNGPIIIYGGVTNEVHEARSRFYALVKSDGGGMHWRILPVYVKCPIERRAFHTMTFVGDRFVIVGGEDFSNRLSALPYVLIYNIVTKLSQYIENVEMVAGHVSWYYSGLLYHWGGIRTIEEKTMLESDYVITNPRFYKDDEQIGDLYLHLLREREAAVLAQLGPNIPQEYLMHEQGLDQGVISIEALTDRDTIRAMSNTGSRPRRSAAIKCLKSIEIDNLRRAAAQASANEQNVQP</sequence>
<keyword evidence="1" id="KW-0880">Kelch repeat</keyword>
<dbReference type="PANTHER" id="PTHR46093">
    <property type="entry name" value="ACYL-COA-BINDING DOMAIN-CONTAINING PROTEIN 5"/>
    <property type="match status" value="1"/>
</dbReference>
<evidence type="ECO:0000256" key="2">
    <source>
        <dbReference type="ARBA" id="ARBA00022737"/>
    </source>
</evidence>
<organism evidence="3 4">
    <name type="scientific">Babesia duncani</name>
    <dbReference type="NCBI Taxonomy" id="323732"/>
    <lineage>
        <taxon>Eukaryota</taxon>
        <taxon>Sar</taxon>
        <taxon>Alveolata</taxon>
        <taxon>Apicomplexa</taxon>
        <taxon>Aconoidasida</taxon>
        <taxon>Piroplasmida</taxon>
        <taxon>Babesiidae</taxon>
        <taxon>Babesia</taxon>
    </lineage>
</organism>
<dbReference type="KEGG" id="bdw:94335781"/>
<proteinExistence type="predicted"/>
<reference evidence="3" key="1">
    <citation type="journal article" date="2023" name="Nat. Microbiol.">
        <title>Babesia duncani multi-omics identifies virulence factors and drug targets.</title>
        <authorList>
            <person name="Singh P."/>
            <person name="Lonardi S."/>
            <person name="Liang Q."/>
            <person name="Vydyam P."/>
            <person name="Khabirova E."/>
            <person name="Fang T."/>
            <person name="Gihaz S."/>
            <person name="Thekkiniath J."/>
            <person name="Munshi M."/>
            <person name="Abel S."/>
            <person name="Ciampossin L."/>
            <person name="Batugedara G."/>
            <person name="Gupta M."/>
            <person name="Lu X.M."/>
            <person name="Lenz T."/>
            <person name="Chakravarty S."/>
            <person name="Cornillot E."/>
            <person name="Hu Y."/>
            <person name="Ma W."/>
            <person name="Gonzalez L.M."/>
            <person name="Sanchez S."/>
            <person name="Estrada K."/>
            <person name="Sanchez-Flores A."/>
            <person name="Montero E."/>
            <person name="Harb O.S."/>
            <person name="Le Roch K.G."/>
            <person name="Mamoun C.B."/>
        </authorList>
    </citation>
    <scope>NUCLEOTIDE SEQUENCE</scope>
    <source>
        <strain evidence="3">WA1</strain>
    </source>
</reference>
<evidence type="ECO:0000313" key="3">
    <source>
        <dbReference type="EMBL" id="KAK2198468.1"/>
    </source>
</evidence>
<dbReference type="GeneID" id="94335781"/>
<dbReference type="AlphaFoldDB" id="A0AAD9PPA0"/>
<keyword evidence="2" id="KW-0677">Repeat</keyword>
<dbReference type="PANTHER" id="PTHR46093:SF18">
    <property type="entry name" value="FIBRONECTIN TYPE-III DOMAIN-CONTAINING PROTEIN"/>
    <property type="match status" value="1"/>
</dbReference>
<protein>
    <submittedName>
        <fullName evidence="3">Kelch-type beta propeller</fullName>
    </submittedName>
</protein>
<keyword evidence="4" id="KW-1185">Reference proteome</keyword>
<name>A0AAD9PPA0_9APIC</name>
<comment type="caution">
    <text evidence="3">The sequence shown here is derived from an EMBL/GenBank/DDBJ whole genome shotgun (WGS) entry which is preliminary data.</text>
</comment>
<accession>A0AAD9PPA0</accession>
<dbReference type="RefSeq" id="XP_067805310.1">
    <property type="nucleotide sequence ID" value="XM_067946519.1"/>
</dbReference>
<evidence type="ECO:0000313" key="4">
    <source>
        <dbReference type="Proteomes" id="UP001214638"/>
    </source>
</evidence>
<dbReference type="Proteomes" id="UP001214638">
    <property type="component" value="Unassembled WGS sequence"/>
</dbReference>
<gene>
    <name evidence="3" type="ORF">BdWA1_001483</name>
</gene>